<evidence type="ECO:0000259" key="13">
    <source>
        <dbReference type="SMART" id="SM00835"/>
    </source>
</evidence>
<evidence type="ECO:0000313" key="15">
    <source>
        <dbReference type="Proteomes" id="UP001417504"/>
    </source>
</evidence>
<dbReference type="InterPro" id="IPR006045">
    <property type="entry name" value="Cupin_1"/>
</dbReference>
<dbReference type="GO" id="GO:0010497">
    <property type="term" value="P:plasmodesmata-mediated intercellular transport"/>
    <property type="evidence" value="ECO:0007669"/>
    <property type="project" value="UniProtKB-ARBA"/>
</dbReference>
<keyword evidence="7 11" id="KW-1015">Disulfide bond</keyword>
<feature type="binding site" evidence="10">
    <location>
        <position position="127"/>
    </location>
    <ligand>
        <name>Mn(2+)</name>
        <dbReference type="ChEBI" id="CHEBI:29035"/>
    </ligand>
</feature>
<evidence type="ECO:0000256" key="7">
    <source>
        <dbReference type="ARBA" id="ARBA00023157"/>
    </source>
</evidence>
<dbReference type="SUPFAM" id="SSF51182">
    <property type="entry name" value="RmlC-like cupins"/>
    <property type="match status" value="1"/>
</dbReference>
<comment type="caution">
    <text evidence="14">The sequence shown here is derived from an EMBL/GenBank/DDBJ whole genome shotgun (WGS) entry which is preliminary data.</text>
</comment>
<evidence type="ECO:0000256" key="5">
    <source>
        <dbReference type="ARBA" id="ARBA00022723"/>
    </source>
</evidence>
<name>A0AAP0HP04_9MAGN</name>
<evidence type="ECO:0000256" key="4">
    <source>
        <dbReference type="ARBA" id="ARBA00022525"/>
    </source>
</evidence>
<evidence type="ECO:0000256" key="1">
    <source>
        <dbReference type="ARBA" id="ARBA00004271"/>
    </source>
</evidence>
<dbReference type="InterPro" id="IPR011051">
    <property type="entry name" value="RmlC_Cupin_sf"/>
</dbReference>
<organism evidence="14 15">
    <name type="scientific">Stephania japonica</name>
    <dbReference type="NCBI Taxonomy" id="461633"/>
    <lineage>
        <taxon>Eukaryota</taxon>
        <taxon>Viridiplantae</taxon>
        <taxon>Streptophyta</taxon>
        <taxon>Embryophyta</taxon>
        <taxon>Tracheophyta</taxon>
        <taxon>Spermatophyta</taxon>
        <taxon>Magnoliopsida</taxon>
        <taxon>Ranunculales</taxon>
        <taxon>Menispermaceae</taxon>
        <taxon>Menispermoideae</taxon>
        <taxon>Cissampelideae</taxon>
        <taxon>Stephania</taxon>
    </lineage>
</organism>
<feature type="binding site" evidence="10">
    <location>
        <position position="132"/>
    </location>
    <ligand>
        <name>Mn(2+)</name>
        <dbReference type="ChEBI" id="CHEBI:29035"/>
    </ligand>
</feature>
<dbReference type="InterPro" id="IPR019780">
    <property type="entry name" value="Germin_Mn-BS"/>
</dbReference>
<proteinExistence type="inferred from homology"/>
<comment type="similarity">
    <text evidence="2 12">Belongs to the germin family.</text>
</comment>
<reference evidence="14 15" key="1">
    <citation type="submission" date="2024-01" db="EMBL/GenBank/DDBJ databases">
        <title>Genome assemblies of Stephania.</title>
        <authorList>
            <person name="Yang L."/>
        </authorList>
    </citation>
    <scope>NUCLEOTIDE SEQUENCE [LARGE SCALE GENOMIC DNA]</scope>
    <source>
        <strain evidence="14">QJT</strain>
        <tissue evidence="14">Leaf</tissue>
    </source>
</reference>
<keyword evidence="8 9" id="KW-0464">Manganese</keyword>
<evidence type="ECO:0000256" key="12">
    <source>
        <dbReference type="RuleBase" id="RU366015"/>
    </source>
</evidence>
<dbReference type="EMBL" id="JBBNAE010000010">
    <property type="protein sequence ID" value="KAK9089985.1"/>
    <property type="molecule type" value="Genomic_DNA"/>
</dbReference>
<dbReference type="GO" id="GO:0030145">
    <property type="term" value="F:manganese ion binding"/>
    <property type="evidence" value="ECO:0007669"/>
    <property type="project" value="UniProtKB-UniRule"/>
</dbReference>
<gene>
    <name evidence="14" type="ORF">Sjap_023162</name>
</gene>
<dbReference type="PROSITE" id="PS00725">
    <property type="entry name" value="GERMIN"/>
    <property type="match status" value="1"/>
</dbReference>
<dbReference type="GO" id="GO:2000280">
    <property type="term" value="P:regulation of root development"/>
    <property type="evidence" value="ECO:0007669"/>
    <property type="project" value="UniProtKB-ARBA"/>
</dbReference>
<keyword evidence="3 12" id="KW-0052">Apoplast</keyword>
<feature type="disulfide bond" evidence="11">
    <location>
        <begin position="46"/>
        <end position="63"/>
    </location>
</feature>
<dbReference type="PANTHER" id="PTHR31238">
    <property type="entry name" value="GERMIN-LIKE PROTEIN SUBFAMILY 3 MEMBER 3"/>
    <property type="match status" value="1"/>
</dbReference>
<keyword evidence="5 9" id="KW-0479">Metal-binding</keyword>
<keyword evidence="4 12" id="KW-0964">Secreted</keyword>
<feature type="binding site" evidence="9">
    <location>
        <position position="127"/>
    </location>
    <ligand>
        <name>oxalate</name>
        <dbReference type="ChEBI" id="CHEBI:30623"/>
    </ligand>
</feature>
<dbReference type="SMART" id="SM00835">
    <property type="entry name" value="Cupin_1"/>
    <property type="match status" value="1"/>
</dbReference>
<dbReference type="GO" id="GO:0048046">
    <property type="term" value="C:apoplast"/>
    <property type="evidence" value="ECO:0007669"/>
    <property type="project" value="UniProtKB-SubCell"/>
</dbReference>
<dbReference type="InterPro" id="IPR001929">
    <property type="entry name" value="Germin"/>
</dbReference>
<comment type="subcellular location">
    <subcellularLocation>
        <location evidence="1 12">Secreted</location>
        <location evidence="1 12">Extracellular space</location>
        <location evidence="1 12">Apoplast</location>
    </subcellularLocation>
</comment>
<dbReference type="PRINTS" id="PR00325">
    <property type="entry name" value="GERMIN"/>
</dbReference>
<protein>
    <recommendedName>
        <fullName evidence="12">Germin-like protein</fullName>
    </recommendedName>
</protein>
<evidence type="ECO:0000256" key="11">
    <source>
        <dbReference type="PIRSR" id="PIRSR601929-3"/>
    </source>
</evidence>
<feature type="binding site" evidence="10">
    <location>
        <position position="125"/>
    </location>
    <ligand>
        <name>Mn(2+)</name>
        <dbReference type="ChEBI" id="CHEBI:29035"/>
    </ligand>
</feature>
<dbReference type="CDD" id="cd02241">
    <property type="entry name" value="cupin_OxOx"/>
    <property type="match status" value="1"/>
</dbReference>
<keyword evidence="6" id="KW-0732">Signal</keyword>
<dbReference type="Pfam" id="PF00190">
    <property type="entry name" value="Cupin_1"/>
    <property type="match status" value="1"/>
</dbReference>
<dbReference type="AlphaFoldDB" id="A0AAP0HP04"/>
<sequence>MKTSYSRLVEETKMKSHLYLPLLLSSFYFSFISSSFADDCPVQDLCPTAYPSKGIPFVNGFPCKNPATAISSDFKSSILSEAGDTENFLRSSMKVVTAADFPGLNTLGISVARTDLDFNGIILPHSHPRASELLYVSSGVVTAGFVDTQDKLFQMTLQEGHVFVFPRGLLHFCLNAGFELATMFSVHSSQNPGVVNIAGAAFNHDFNEIEIAKLVSRLRNLSTLNTAYVANVTLD</sequence>
<dbReference type="FunFam" id="2.60.120.10:FF:000025">
    <property type="entry name" value="germin-like protein subfamily 2 member 1"/>
    <property type="match status" value="1"/>
</dbReference>
<feature type="binding site" evidence="10">
    <location>
        <position position="171"/>
    </location>
    <ligand>
        <name>Mn(2+)</name>
        <dbReference type="ChEBI" id="CHEBI:29035"/>
    </ligand>
</feature>
<dbReference type="GO" id="GO:0009506">
    <property type="term" value="C:plasmodesma"/>
    <property type="evidence" value="ECO:0007669"/>
    <property type="project" value="UniProtKB-ARBA"/>
</dbReference>
<evidence type="ECO:0000256" key="10">
    <source>
        <dbReference type="PIRSR" id="PIRSR601929-2"/>
    </source>
</evidence>
<dbReference type="Proteomes" id="UP001417504">
    <property type="component" value="Unassembled WGS sequence"/>
</dbReference>
<accession>A0AAP0HP04</accession>
<evidence type="ECO:0000256" key="3">
    <source>
        <dbReference type="ARBA" id="ARBA00022523"/>
    </source>
</evidence>
<feature type="domain" description="Cupin type-1" evidence="13">
    <location>
        <begin position="86"/>
        <end position="210"/>
    </location>
</feature>
<keyword evidence="15" id="KW-1185">Reference proteome</keyword>
<dbReference type="InterPro" id="IPR014710">
    <property type="entry name" value="RmlC-like_jellyroll"/>
</dbReference>
<evidence type="ECO:0000256" key="6">
    <source>
        <dbReference type="ARBA" id="ARBA00022729"/>
    </source>
</evidence>
<evidence type="ECO:0000256" key="2">
    <source>
        <dbReference type="ARBA" id="ARBA00007456"/>
    </source>
</evidence>
<evidence type="ECO:0000313" key="14">
    <source>
        <dbReference type="EMBL" id="KAK9089985.1"/>
    </source>
</evidence>
<dbReference type="Gene3D" id="2.60.120.10">
    <property type="entry name" value="Jelly Rolls"/>
    <property type="match status" value="1"/>
</dbReference>
<evidence type="ECO:0000256" key="8">
    <source>
        <dbReference type="ARBA" id="ARBA00023211"/>
    </source>
</evidence>
<evidence type="ECO:0000256" key="9">
    <source>
        <dbReference type="PIRSR" id="PIRSR601929-1"/>
    </source>
</evidence>
<feature type="binding site" evidence="9">
    <location>
        <position position="132"/>
    </location>
    <ligand>
        <name>oxalate</name>
        <dbReference type="ChEBI" id="CHEBI:30623"/>
    </ligand>
</feature>